<accession>A0A840YHS5</accession>
<dbReference type="EMBL" id="JACIJD010000006">
    <property type="protein sequence ID" value="MBB5693533.1"/>
    <property type="molecule type" value="Genomic_DNA"/>
</dbReference>
<dbReference type="RefSeq" id="WP_184515899.1">
    <property type="nucleotide sequence ID" value="NZ_JACIJD010000006.1"/>
</dbReference>
<proteinExistence type="predicted"/>
<dbReference type="AlphaFoldDB" id="A0A840YHS5"/>
<reference evidence="1 2" key="1">
    <citation type="submission" date="2020-08" db="EMBL/GenBank/DDBJ databases">
        <title>Genomic Encyclopedia of Type Strains, Phase IV (KMG-IV): sequencing the most valuable type-strain genomes for metagenomic binning, comparative biology and taxonomic classification.</title>
        <authorList>
            <person name="Goeker M."/>
        </authorList>
    </citation>
    <scope>NUCLEOTIDE SEQUENCE [LARGE SCALE GENOMIC DNA]</scope>
    <source>
        <strain evidence="1 2">DSM 25622</strain>
    </source>
</reference>
<sequence>MAGPAQYEHPEPVPTVSQLCALPFVAAVAGYLTDTVGCGSKATRVTLHRVMTRDHEAYLQQVCSYAGAEFDHSKAGRLFNSTEGIIGKAFSERVIIRTRHLKDEKEWWLRYKEDRAAVSDTSGEVDQVLSYLAVPLLSSDAKLTVCVLYVEAGGLNVFTTNDQTTTAIRPTTALDTVLGMCGGYCRTLDNLAVRPLTRLRNYPLPAGKPVSGHVTAYPHLQEAISEPKPPRFDTLTSFNFAPTT</sequence>
<evidence type="ECO:0000313" key="1">
    <source>
        <dbReference type="EMBL" id="MBB5693533.1"/>
    </source>
</evidence>
<comment type="caution">
    <text evidence="1">The sequence shown here is derived from an EMBL/GenBank/DDBJ whole genome shotgun (WGS) entry which is preliminary data.</text>
</comment>
<name>A0A840YHS5_9PROT</name>
<dbReference type="Proteomes" id="UP000580654">
    <property type="component" value="Unassembled WGS sequence"/>
</dbReference>
<evidence type="ECO:0008006" key="3">
    <source>
        <dbReference type="Google" id="ProtNLM"/>
    </source>
</evidence>
<organism evidence="1 2">
    <name type="scientific">Muricoccus pecuniae</name>
    <dbReference type="NCBI Taxonomy" id="693023"/>
    <lineage>
        <taxon>Bacteria</taxon>
        <taxon>Pseudomonadati</taxon>
        <taxon>Pseudomonadota</taxon>
        <taxon>Alphaproteobacteria</taxon>
        <taxon>Acetobacterales</taxon>
        <taxon>Roseomonadaceae</taxon>
        <taxon>Muricoccus</taxon>
    </lineage>
</organism>
<protein>
    <recommendedName>
        <fullName evidence="3">GAF domain-containing protein</fullName>
    </recommendedName>
</protein>
<evidence type="ECO:0000313" key="2">
    <source>
        <dbReference type="Proteomes" id="UP000580654"/>
    </source>
</evidence>
<keyword evidence="2" id="KW-1185">Reference proteome</keyword>
<gene>
    <name evidence="1" type="ORF">FHS87_001566</name>
</gene>